<dbReference type="Proteomes" id="UP000044938">
    <property type="component" value="Unassembled WGS sequence"/>
</dbReference>
<dbReference type="Proteomes" id="UP000038802">
    <property type="component" value="Unassembled WGS sequence"/>
</dbReference>
<protein>
    <submittedName>
        <fullName evidence="5">Uncharacterized protein</fullName>
    </submittedName>
</protein>
<feature type="region of interest" description="Disordered" evidence="1">
    <location>
        <begin position="1"/>
        <end position="20"/>
    </location>
</feature>
<dbReference type="Proteomes" id="UP000046947">
    <property type="component" value="Unassembled WGS sequence"/>
</dbReference>
<dbReference type="AlphaFoldDB" id="A0A0T7PJ76"/>
<evidence type="ECO:0000313" key="9">
    <source>
        <dbReference type="Proteomes" id="UP000046680"/>
    </source>
</evidence>
<evidence type="ECO:0000313" key="11">
    <source>
        <dbReference type="Proteomes" id="UP000048289"/>
    </source>
</evidence>
<sequence>MSVAGRQHPLQRQHGEQLPVLDTRARYVGEVEKPSGGITGAVSGL</sequence>
<evidence type="ECO:0000313" key="4">
    <source>
        <dbReference type="EMBL" id="CFR89100.1"/>
    </source>
</evidence>
<dbReference type="EMBL" id="CFOE01000894">
    <property type="protein sequence ID" value="CFE46630.1"/>
    <property type="molecule type" value="Genomic_DNA"/>
</dbReference>
<dbReference type="EMBL" id="CSAJ01000902">
    <property type="protein sequence ID" value="COX35310.1"/>
    <property type="molecule type" value="Genomic_DNA"/>
</dbReference>
<dbReference type="EMBL" id="CFOH01001160">
    <property type="protein sequence ID" value="CFE80277.1"/>
    <property type="molecule type" value="Genomic_DNA"/>
</dbReference>
<gene>
    <name evidence="4" type="ORF">ERS007657_02744</name>
    <name evidence="2" type="ORF">ERS007681_04128</name>
    <name evidence="3" type="ORF">ERS007688_04233</name>
    <name evidence="5" type="ORF">ERS007703_04856</name>
    <name evidence="6" type="ORF">ERS007720_04354</name>
</gene>
<reference evidence="7 8" key="1">
    <citation type="submission" date="2015-03" db="EMBL/GenBank/DDBJ databases">
        <authorList>
            <consortium name="Pathogen Informatics"/>
        </authorList>
    </citation>
    <scope>NUCLEOTIDE SEQUENCE [LARGE SCALE GENOMIC DNA]</scope>
    <source>
        <strain evidence="4 9">C09601061</strain>
        <strain evidence="2 11">G09901357</strain>
        <strain evidence="3 10">H09601792</strain>
        <strain evidence="7">K00500041</strain>
        <strain evidence="6 8">M09401471</strain>
    </source>
</reference>
<evidence type="ECO:0000313" key="5">
    <source>
        <dbReference type="EMBL" id="COX16583.1"/>
    </source>
</evidence>
<dbReference type="Proteomes" id="UP000046680">
    <property type="component" value="Unassembled WGS sequence"/>
</dbReference>
<evidence type="ECO:0000313" key="8">
    <source>
        <dbReference type="Proteomes" id="UP000044938"/>
    </source>
</evidence>
<evidence type="ECO:0000313" key="10">
    <source>
        <dbReference type="Proteomes" id="UP000046947"/>
    </source>
</evidence>
<organism evidence="5 7">
    <name type="scientific">Mycobacterium tuberculosis</name>
    <dbReference type="NCBI Taxonomy" id="1773"/>
    <lineage>
        <taxon>Bacteria</taxon>
        <taxon>Bacillati</taxon>
        <taxon>Actinomycetota</taxon>
        <taxon>Actinomycetes</taxon>
        <taxon>Mycobacteriales</taxon>
        <taxon>Mycobacteriaceae</taxon>
        <taxon>Mycobacterium</taxon>
        <taxon>Mycobacterium tuberculosis complex</taxon>
    </lineage>
</organism>
<evidence type="ECO:0000256" key="1">
    <source>
        <dbReference type="SAM" id="MobiDB-lite"/>
    </source>
</evidence>
<evidence type="ECO:0000313" key="3">
    <source>
        <dbReference type="EMBL" id="CFE80277.1"/>
    </source>
</evidence>
<accession>A0A0T7PJ76</accession>
<dbReference type="EMBL" id="CGCX01001122">
    <property type="protein sequence ID" value="CFR89100.1"/>
    <property type="molecule type" value="Genomic_DNA"/>
</dbReference>
<dbReference type="EMBL" id="CSAE01000983">
    <property type="protein sequence ID" value="COX16583.1"/>
    <property type="molecule type" value="Genomic_DNA"/>
</dbReference>
<evidence type="ECO:0000313" key="7">
    <source>
        <dbReference type="Proteomes" id="UP000038802"/>
    </source>
</evidence>
<evidence type="ECO:0000313" key="6">
    <source>
        <dbReference type="EMBL" id="COX35310.1"/>
    </source>
</evidence>
<dbReference type="Proteomes" id="UP000048289">
    <property type="component" value="Unassembled WGS sequence"/>
</dbReference>
<evidence type="ECO:0000313" key="2">
    <source>
        <dbReference type="EMBL" id="CFE46630.1"/>
    </source>
</evidence>
<proteinExistence type="predicted"/>
<reference evidence="5" key="2">
    <citation type="submission" date="2015-03" db="EMBL/GenBank/DDBJ databases">
        <authorList>
            <person name="Murphy D."/>
        </authorList>
    </citation>
    <scope>NUCLEOTIDE SEQUENCE [LARGE SCALE GENOMIC DNA]</scope>
    <source>
        <strain evidence="5">K00500041</strain>
    </source>
</reference>
<name>A0A0T7PJ76_MYCTX</name>